<dbReference type="OrthoDB" id="10059697at2759"/>
<dbReference type="EMBL" id="CACVKT020003098">
    <property type="protein sequence ID" value="CAC5381726.1"/>
    <property type="molecule type" value="Genomic_DNA"/>
</dbReference>
<dbReference type="AlphaFoldDB" id="A0A6J8BDM4"/>
<dbReference type="SUPFAM" id="SSF56672">
    <property type="entry name" value="DNA/RNA polymerases"/>
    <property type="match status" value="1"/>
</dbReference>
<dbReference type="InterPro" id="IPR043502">
    <property type="entry name" value="DNA/RNA_pol_sf"/>
</dbReference>
<dbReference type="PANTHER" id="PTHR37984">
    <property type="entry name" value="PROTEIN CBG26694"/>
    <property type="match status" value="1"/>
</dbReference>
<gene>
    <name evidence="1" type="ORF">MCOR_17596</name>
</gene>
<proteinExistence type="predicted"/>
<accession>A0A6J8BDM4</accession>
<protein>
    <submittedName>
        <fullName evidence="1">Uncharacterized protein</fullName>
    </submittedName>
</protein>
<evidence type="ECO:0000313" key="1">
    <source>
        <dbReference type="EMBL" id="CAC5381726.1"/>
    </source>
</evidence>
<reference evidence="1 2" key="1">
    <citation type="submission" date="2020-06" db="EMBL/GenBank/DDBJ databases">
        <authorList>
            <person name="Li R."/>
            <person name="Bekaert M."/>
        </authorList>
    </citation>
    <scope>NUCLEOTIDE SEQUENCE [LARGE SCALE GENOMIC DNA]</scope>
    <source>
        <strain evidence="2">wild</strain>
    </source>
</reference>
<evidence type="ECO:0000313" key="2">
    <source>
        <dbReference type="Proteomes" id="UP000507470"/>
    </source>
</evidence>
<dbReference type="Gene3D" id="3.10.10.10">
    <property type="entry name" value="HIV Type 1 Reverse Transcriptase, subunit A, domain 1"/>
    <property type="match status" value="1"/>
</dbReference>
<dbReference type="PANTHER" id="PTHR37984:SF5">
    <property type="entry name" value="PROTEIN NYNRIN-LIKE"/>
    <property type="match status" value="1"/>
</dbReference>
<keyword evidence="2" id="KW-1185">Reference proteome</keyword>
<name>A0A6J8BDM4_MYTCO</name>
<organism evidence="1 2">
    <name type="scientific">Mytilus coruscus</name>
    <name type="common">Sea mussel</name>
    <dbReference type="NCBI Taxonomy" id="42192"/>
    <lineage>
        <taxon>Eukaryota</taxon>
        <taxon>Metazoa</taxon>
        <taxon>Spiralia</taxon>
        <taxon>Lophotrochozoa</taxon>
        <taxon>Mollusca</taxon>
        <taxon>Bivalvia</taxon>
        <taxon>Autobranchia</taxon>
        <taxon>Pteriomorphia</taxon>
        <taxon>Mytilida</taxon>
        <taxon>Mytiloidea</taxon>
        <taxon>Mytilidae</taxon>
        <taxon>Mytilinae</taxon>
        <taxon>Mytilus</taxon>
    </lineage>
</organism>
<dbReference type="Proteomes" id="UP000507470">
    <property type="component" value="Unassembled WGS sequence"/>
</dbReference>
<sequence length="254" mass="29355">MDRGNNAEFNDRVVQVGKYLDQWDNGLYTNGTISGYTSQEDIGRTNKTKHIIDTGDARPVRVSPRRLPIGKREIERTEVSKMLERGLIEPSNSPWSRPLVLITNSDLTTRNDVQNIDEDSKESVIPKCTPLNQIRAVTRSRQVNASAEPMEIKDFVIDGWDQTTLRQSQLDDHKISEILMKVEDKKRPEWNEISNQSAVIKTLWRQLDRLEVHQGLLYRKWIKNETEELLQLIVPTSKIQEAIRYFHDIPTGGH</sequence>
<dbReference type="InterPro" id="IPR050951">
    <property type="entry name" value="Retrovirus_Pol_polyprotein"/>
</dbReference>